<feature type="domain" description="Transposase IS204/IS1001/IS1096/IS1165 DDE" evidence="2">
    <location>
        <begin position="5"/>
        <end position="95"/>
    </location>
</feature>
<dbReference type="PANTHER" id="PTHR33498">
    <property type="entry name" value="TRANSPOSASE FOR INSERTION SEQUENCE ELEMENT IS1557"/>
    <property type="match status" value="1"/>
</dbReference>
<dbReference type="RefSeq" id="WP_380130184.1">
    <property type="nucleotide sequence ID" value="NZ_JBHSEG010000028.1"/>
</dbReference>
<feature type="region of interest" description="Disordered" evidence="1">
    <location>
        <begin position="77"/>
        <end position="124"/>
    </location>
</feature>
<dbReference type="Pfam" id="PF01610">
    <property type="entry name" value="DDE_Tnp_ISL3"/>
    <property type="match status" value="1"/>
</dbReference>
<comment type="caution">
    <text evidence="3">The sequence shown here is derived from an EMBL/GenBank/DDBJ whole genome shotgun (WGS) entry which is preliminary data.</text>
</comment>
<dbReference type="PANTHER" id="PTHR33498:SF1">
    <property type="entry name" value="TRANSPOSASE FOR INSERTION SEQUENCE ELEMENT IS1557"/>
    <property type="match status" value="1"/>
</dbReference>
<reference evidence="4" key="1">
    <citation type="journal article" date="2019" name="Int. J. Syst. Evol. Microbiol.">
        <title>The Global Catalogue of Microorganisms (GCM) 10K type strain sequencing project: providing services to taxonomists for standard genome sequencing and annotation.</title>
        <authorList>
            <consortium name="The Broad Institute Genomics Platform"/>
            <consortium name="The Broad Institute Genome Sequencing Center for Infectious Disease"/>
            <person name="Wu L."/>
            <person name="Ma J."/>
        </authorList>
    </citation>
    <scope>NUCLEOTIDE SEQUENCE [LARGE SCALE GENOMIC DNA]</scope>
    <source>
        <strain evidence="4">CCUG 39970</strain>
    </source>
</reference>
<proteinExistence type="predicted"/>
<evidence type="ECO:0000256" key="1">
    <source>
        <dbReference type="SAM" id="MobiDB-lite"/>
    </source>
</evidence>
<sequence>MGVLLDALTETCAPVNEMRRLALDFRQLFRDGNAQRLDWWLAQATSCGLPDIQTLATSLNRERDALLAAITLPWSNGPTEGVVKRSSSSSVRCTGADRLRRSANVPCSQADPLHGISGRTAKPG</sequence>
<evidence type="ECO:0000313" key="3">
    <source>
        <dbReference type="EMBL" id="MFC4456569.1"/>
    </source>
</evidence>
<dbReference type="InterPro" id="IPR002560">
    <property type="entry name" value="Transposase_DDE"/>
</dbReference>
<name>A0ABV8YC17_9DEIO</name>
<dbReference type="EMBL" id="JBHSEG010000028">
    <property type="protein sequence ID" value="MFC4456569.1"/>
    <property type="molecule type" value="Genomic_DNA"/>
</dbReference>
<accession>A0ABV8YC17</accession>
<protein>
    <submittedName>
        <fullName evidence="3">Transposase</fullName>
    </submittedName>
</protein>
<dbReference type="Proteomes" id="UP001595939">
    <property type="component" value="Unassembled WGS sequence"/>
</dbReference>
<evidence type="ECO:0000313" key="4">
    <source>
        <dbReference type="Proteomes" id="UP001595939"/>
    </source>
</evidence>
<evidence type="ECO:0000259" key="2">
    <source>
        <dbReference type="Pfam" id="PF01610"/>
    </source>
</evidence>
<keyword evidence="4" id="KW-1185">Reference proteome</keyword>
<organism evidence="3 4">
    <name type="scientific">Deinococcus sonorensis</name>
    <dbReference type="NCBI Taxonomy" id="309891"/>
    <lineage>
        <taxon>Bacteria</taxon>
        <taxon>Thermotogati</taxon>
        <taxon>Deinococcota</taxon>
        <taxon>Deinococci</taxon>
        <taxon>Deinococcales</taxon>
        <taxon>Deinococcaceae</taxon>
        <taxon>Deinococcus</taxon>
    </lineage>
</organism>
<dbReference type="InterPro" id="IPR047951">
    <property type="entry name" value="Transpos_ISL3"/>
</dbReference>
<gene>
    <name evidence="3" type="ORF">ACFO0P_22555</name>
</gene>